<keyword evidence="1" id="KW-1133">Transmembrane helix</keyword>
<accession>A0A0C9MQG5</accession>
<evidence type="ECO:0000256" key="1">
    <source>
        <dbReference type="SAM" id="Phobius"/>
    </source>
</evidence>
<proteinExistence type="predicted"/>
<evidence type="ECO:0000313" key="2">
    <source>
        <dbReference type="EMBL" id="GAN05537.1"/>
    </source>
</evidence>
<keyword evidence="3" id="KW-1185">Reference proteome</keyword>
<sequence>MSIHMKEYSVTDAITVVAEVQVDGNSGSGSYPRIDQDIEMVDVNEIVDVSMEEIVHIMDAQMKEWTSCSYVFATAIIVNWSTRVAQLLWAVHFSFYYHDYYWPLTYCFCRLPLLLIPVLRLLMVWLLSVFAPASMAATSTSGAFLIGSNVGRRIATNS</sequence>
<organism evidence="2">
    <name type="scientific">Mucor ambiguus</name>
    <dbReference type="NCBI Taxonomy" id="91626"/>
    <lineage>
        <taxon>Eukaryota</taxon>
        <taxon>Fungi</taxon>
        <taxon>Fungi incertae sedis</taxon>
        <taxon>Mucoromycota</taxon>
        <taxon>Mucoromycotina</taxon>
        <taxon>Mucoromycetes</taxon>
        <taxon>Mucorales</taxon>
        <taxon>Mucorineae</taxon>
        <taxon>Mucoraceae</taxon>
        <taxon>Mucor</taxon>
    </lineage>
</organism>
<keyword evidence="1" id="KW-0812">Transmembrane</keyword>
<keyword evidence="1" id="KW-0472">Membrane</keyword>
<feature type="transmembrane region" description="Helical" evidence="1">
    <location>
        <begin position="70"/>
        <end position="91"/>
    </location>
</feature>
<gene>
    <name evidence="2" type="ORF">MAM1_0094c05008</name>
</gene>
<dbReference type="EMBL" id="DF836383">
    <property type="protein sequence ID" value="GAN05537.1"/>
    <property type="molecule type" value="Genomic_DNA"/>
</dbReference>
<reference evidence="2" key="1">
    <citation type="submission" date="2014-09" db="EMBL/GenBank/DDBJ databases">
        <title>Draft genome sequence of an oleaginous Mucoromycotina fungus Mucor ambiguus NBRC6742.</title>
        <authorList>
            <person name="Takeda I."/>
            <person name="Yamane N."/>
            <person name="Morita T."/>
            <person name="Tamano K."/>
            <person name="Machida M."/>
            <person name="Baker S."/>
            <person name="Koike H."/>
        </authorList>
    </citation>
    <scope>NUCLEOTIDE SEQUENCE</scope>
    <source>
        <strain evidence="2">NBRC 6742</strain>
    </source>
</reference>
<dbReference type="AlphaFoldDB" id="A0A0C9MQG5"/>
<protein>
    <submittedName>
        <fullName evidence="2">Uncharacterized protein</fullName>
    </submittedName>
</protein>
<dbReference type="Proteomes" id="UP000053815">
    <property type="component" value="Unassembled WGS sequence"/>
</dbReference>
<name>A0A0C9MQG5_9FUNG</name>
<evidence type="ECO:0000313" key="3">
    <source>
        <dbReference type="Proteomes" id="UP000053815"/>
    </source>
</evidence>
<feature type="transmembrane region" description="Helical" evidence="1">
    <location>
        <begin position="111"/>
        <end position="131"/>
    </location>
</feature>